<dbReference type="AlphaFoldDB" id="A0AAV4WPE4"/>
<comment type="caution">
    <text evidence="1">The sequence shown here is derived from an EMBL/GenBank/DDBJ whole genome shotgun (WGS) entry which is preliminary data.</text>
</comment>
<keyword evidence="2" id="KW-1185">Reference proteome</keyword>
<evidence type="ECO:0000313" key="1">
    <source>
        <dbReference type="EMBL" id="GIY83825.1"/>
    </source>
</evidence>
<proteinExistence type="predicted"/>
<sequence>MSYGDGAILLCVVKIPSFPTCRNATSYRICSFFFLQWRKKQSVFLLDASQSEESSLLYKEPFVKKEESWNSLNERGLKRTGCKVMKQTSAMHRSSHIHANRIKGML</sequence>
<evidence type="ECO:0000313" key="2">
    <source>
        <dbReference type="Proteomes" id="UP001054945"/>
    </source>
</evidence>
<name>A0AAV4WPE4_CAEEX</name>
<reference evidence="1 2" key="1">
    <citation type="submission" date="2021-06" db="EMBL/GenBank/DDBJ databases">
        <title>Caerostris extrusa draft genome.</title>
        <authorList>
            <person name="Kono N."/>
            <person name="Arakawa K."/>
        </authorList>
    </citation>
    <scope>NUCLEOTIDE SEQUENCE [LARGE SCALE GENOMIC DNA]</scope>
</reference>
<gene>
    <name evidence="1" type="ORF">CEXT_561621</name>
</gene>
<organism evidence="1 2">
    <name type="scientific">Caerostris extrusa</name>
    <name type="common">Bark spider</name>
    <name type="synonym">Caerostris bankana</name>
    <dbReference type="NCBI Taxonomy" id="172846"/>
    <lineage>
        <taxon>Eukaryota</taxon>
        <taxon>Metazoa</taxon>
        <taxon>Ecdysozoa</taxon>
        <taxon>Arthropoda</taxon>
        <taxon>Chelicerata</taxon>
        <taxon>Arachnida</taxon>
        <taxon>Araneae</taxon>
        <taxon>Araneomorphae</taxon>
        <taxon>Entelegynae</taxon>
        <taxon>Araneoidea</taxon>
        <taxon>Araneidae</taxon>
        <taxon>Caerostris</taxon>
    </lineage>
</organism>
<accession>A0AAV4WPE4</accession>
<protein>
    <submittedName>
        <fullName evidence="1">Uncharacterized protein</fullName>
    </submittedName>
</protein>
<dbReference type="EMBL" id="BPLR01016433">
    <property type="protein sequence ID" value="GIY83825.1"/>
    <property type="molecule type" value="Genomic_DNA"/>
</dbReference>
<dbReference type="Proteomes" id="UP001054945">
    <property type="component" value="Unassembled WGS sequence"/>
</dbReference>